<sequence>MREESLKNPFPSINFEILLDNLSSDGGFDPTLSLATCRNDFRMNFQINKKQFLNITMISITTSVALPVNSDLLKSTANGLVCNNE</sequence>
<evidence type="ECO:0000313" key="2">
    <source>
        <dbReference type="WBParaSite" id="PgR003_g252_t02"/>
    </source>
</evidence>
<protein>
    <submittedName>
        <fullName evidence="2">Uncharacterized protein</fullName>
    </submittedName>
</protein>
<dbReference type="WBParaSite" id="PgR003_g252_t02">
    <property type="protein sequence ID" value="PgR003_g252_t02"/>
    <property type="gene ID" value="PgR003_g252"/>
</dbReference>
<reference evidence="2" key="1">
    <citation type="submission" date="2022-11" db="UniProtKB">
        <authorList>
            <consortium name="WormBaseParasite"/>
        </authorList>
    </citation>
    <scope>IDENTIFICATION</scope>
</reference>
<organism evidence="1 2">
    <name type="scientific">Parascaris univalens</name>
    <name type="common">Nematode worm</name>
    <dbReference type="NCBI Taxonomy" id="6257"/>
    <lineage>
        <taxon>Eukaryota</taxon>
        <taxon>Metazoa</taxon>
        <taxon>Ecdysozoa</taxon>
        <taxon>Nematoda</taxon>
        <taxon>Chromadorea</taxon>
        <taxon>Rhabditida</taxon>
        <taxon>Spirurina</taxon>
        <taxon>Ascaridomorpha</taxon>
        <taxon>Ascaridoidea</taxon>
        <taxon>Ascarididae</taxon>
        <taxon>Parascaris</taxon>
    </lineage>
</organism>
<proteinExistence type="predicted"/>
<dbReference type="AlphaFoldDB" id="A0A915ABZ3"/>
<name>A0A915ABZ3_PARUN</name>
<accession>A0A915ABZ3</accession>
<evidence type="ECO:0000313" key="1">
    <source>
        <dbReference type="Proteomes" id="UP000887569"/>
    </source>
</evidence>
<dbReference type="Proteomes" id="UP000887569">
    <property type="component" value="Unplaced"/>
</dbReference>
<keyword evidence="1" id="KW-1185">Reference proteome</keyword>